<organism evidence="3 4">
    <name type="scientific">Bradyrhizobium japonicum</name>
    <dbReference type="NCBI Taxonomy" id="375"/>
    <lineage>
        <taxon>Bacteria</taxon>
        <taxon>Pseudomonadati</taxon>
        <taxon>Pseudomonadota</taxon>
        <taxon>Alphaproteobacteria</taxon>
        <taxon>Hyphomicrobiales</taxon>
        <taxon>Nitrobacteraceae</taxon>
        <taxon>Bradyrhizobium</taxon>
    </lineage>
</organism>
<gene>
    <name evidence="3" type="ORF">BKD09_22495</name>
</gene>
<feature type="region of interest" description="Disordered" evidence="1">
    <location>
        <begin position="90"/>
        <end position="116"/>
    </location>
</feature>
<dbReference type="Proteomes" id="UP000181962">
    <property type="component" value="Chromosome"/>
</dbReference>
<feature type="region of interest" description="Disordered" evidence="1">
    <location>
        <begin position="184"/>
        <end position="213"/>
    </location>
</feature>
<sequence length="213" mass="22577">MSVRLALVLAPLLSVSASTPALPTDFSDIDVPGFTEPASSRPLWESPATSAPEADPAAPSPHPVKREAMRGNPLWSVPLAALSDTNERPIFSASRRRPPPPVISVSAPKAPPMPPSPPPAELRLVLVGTVVGSDQSFGIFVDETSKATLRLKLDGDYQGWRLRSVHRREVTMVRGELAETLTFPKPGGAAPATGPALAESAVRRGSSHTPQYD</sequence>
<evidence type="ECO:0000256" key="1">
    <source>
        <dbReference type="SAM" id="MobiDB-lite"/>
    </source>
</evidence>
<dbReference type="AlphaFoldDB" id="A0A1L3FCR5"/>
<feature type="signal peptide" evidence="2">
    <location>
        <begin position="1"/>
        <end position="21"/>
    </location>
</feature>
<reference evidence="3 4" key="1">
    <citation type="submission" date="2016-11" db="EMBL/GenBank/DDBJ databases">
        <title>Complete Genome Sequence of Bradyrhizobium sp. strain J5, an isolated from soybean nodule in Hokkaido.</title>
        <authorList>
            <person name="Kanehara K."/>
        </authorList>
    </citation>
    <scope>NUCLEOTIDE SEQUENCE [LARGE SCALE GENOMIC DNA]</scope>
    <source>
        <strain evidence="3 4">J5</strain>
    </source>
</reference>
<feature type="region of interest" description="Disordered" evidence="1">
    <location>
        <begin position="30"/>
        <end position="68"/>
    </location>
</feature>
<evidence type="ECO:0000256" key="2">
    <source>
        <dbReference type="SAM" id="SignalP"/>
    </source>
</evidence>
<feature type="compositionally biased region" description="Low complexity" evidence="1">
    <location>
        <begin position="186"/>
        <end position="198"/>
    </location>
</feature>
<dbReference type="EMBL" id="CP017637">
    <property type="protein sequence ID" value="APG11104.1"/>
    <property type="molecule type" value="Genomic_DNA"/>
</dbReference>
<protein>
    <recommendedName>
        <fullName evidence="5">General secretion pathway protein GspN</fullName>
    </recommendedName>
</protein>
<feature type="compositionally biased region" description="Low complexity" evidence="1">
    <location>
        <begin position="46"/>
        <end position="57"/>
    </location>
</feature>
<accession>A0A1L3FCR5</accession>
<feature type="chain" id="PRO_5012973184" description="General secretion pathway protein GspN" evidence="2">
    <location>
        <begin position="22"/>
        <end position="213"/>
    </location>
</feature>
<evidence type="ECO:0008006" key="5">
    <source>
        <dbReference type="Google" id="ProtNLM"/>
    </source>
</evidence>
<name>A0A1L3FCR5_BRAJP</name>
<evidence type="ECO:0000313" key="4">
    <source>
        <dbReference type="Proteomes" id="UP000181962"/>
    </source>
</evidence>
<proteinExistence type="predicted"/>
<keyword evidence="2" id="KW-0732">Signal</keyword>
<evidence type="ECO:0000313" key="3">
    <source>
        <dbReference type="EMBL" id="APG11104.1"/>
    </source>
</evidence>